<dbReference type="STRING" id="1797471.A3A71_01290"/>
<feature type="transmembrane region" description="Helical" evidence="1">
    <location>
        <begin position="96"/>
        <end position="113"/>
    </location>
</feature>
<feature type="transmembrane region" description="Helical" evidence="1">
    <location>
        <begin position="149"/>
        <end position="169"/>
    </location>
</feature>
<accession>A0A1F5EB82</accession>
<proteinExistence type="predicted"/>
<comment type="caution">
    <text evidence="3">The sequence shown here is derived from an EMBL/GenBank/DDBJ whole genome shotgun (WGS) entry which is preliminary data.</text>
</comment>
<evidence type="ECO:0000256" key="1">
    <source>
        <dbReference type="SAM" id="Phobius"/>
    </source>
</evidence>
<dbReference type="Proteomes" id="UP000177481">
    <property type="component" value="Unassembled WGS sequence"/>
</dbReference>
<organism evidence="3 4">
    <name type="scientific">Candidatus Berkelbacteria bacterium RIFCSPLOWO2_01_FULL_50_28</name>
    <dbReference type="NCBI Taxonomy" id="1797471"/>
    <lineage>
        <taxon>Bacteria</taxon>
        <taxon>Candidatus Berkelbacteria</taxon>
    </lineage>
</organism>
<feature type="transmembrane region" description="Helical" evidence="1">
    <location>
        <begin position="261"/>
        <end position="280"/>
    </location>
</feature>
<sequence length="281" mass="31766">MLTALISAVASAFGLVVDKVGLSRRHIPLGIYVPVLFVLLFAFTVILLPFGGYVNWDVVFYPNILFYVLLMVVIAIAWNVLFYQSIQKDSVHEHELIVMTAPLLTILLAAMFFPEDFDLRVFILALVASVALVLGKIERKHFVLSKQTYNLFLGVILMSLESIIIRELLHYYSPIALYTVRTFFVAMFFWAYYRPHTQRVSTGSWWFIGLSAALGVTTMLTRFYAFESLGIIYTTLISVMAPVIVFIASWEILHERIKARIIISSAVILVCVALATMYAAS</sequence>
<feature type="transmembrane region" description="Helical" evidence="1">
    <location>
        <begin position="119"/>
        <end position="137"/>
    </location>
</feature>
<name>A0A1F5EB82_9BACT</name>
<keyword evidence="1" id="KW-0812">Transmembrane</keyword>
<dbReference type="AlphaFoldDB" id="A0A1F5EB82"/>
<dbReference type="GO" id="GO:0016020">
    <property type="term" value="C:membrane"/>
    <property type="evidence" value="ECO:0007669"/>
    <property type="project" value="InterPro"/>
</dbReference>
<evidence type="ECO:0000313" key="3">
    <source>
        <dbReference type="EMBL" id="OGD64672.1"/>
    </source>
</evidence>
<reference evidence="3 4" key="1">
    <citation type="journal article" date="2016" name="Nat. Commun.">
        <title>Thousands of microbial genomes shed light on interconnected biogeochemical processes in an aquifer system.</title>
        <authorList>
            <person name="Anantharaman K."/>
            <person name="Brown C.T."/>
            <person name="Hug L.A."/>
            <person name="Sharon I."/>
            <person name="Castelle C.J."/>
            <person name="Probst A.J."/>
            <person name="Thomas B.C."/>
            <person name="Singh A."/>
            <person name="Wilkins M.J."/>
            <person name="Karaoz U."/>
            <person name="Brodie E.L."/>
            <person name="Williams K.H."/>
            <person name="Hubbard S.S."/>
            <person name="Banfield J.F."/>
        </authorList>
    </citation>
    <scope>NUCLEOTIDE SEQUENCE [LARGE SCALE GENOMIC DNA]</scope>
</reference>
<feature type="transmembrane region" description="Helical" evidence="1">
    <location>
        <begin position="231"/>
        <end position="249"/>
    </location>
</feature>
<feature type="transmembrane region" description="Helical" evidence="1">
    <location>
        <begin position="175"/>
        <end position="193"/>
    </location>
</feature>
<feature type="transmembrane region" description="Helical" evidence="1">
    <location>
        <begin position="29"/>
        <end position="52"/>
    </location>
</feature>
<feature type="transmembrane region" description="Helical" evidence="1">
    <location>
        <begin position="205"/>
        <end position="225"/>
    </location>
</feature>
<feature type="transmembrane region" description="Helical" evidence="1">
    <location>
        <begin position="64"/>
        <end position="84"/>
    </location>
</feature>
<feature type="domain" description="EamA" evidence="2">
    <location>
        <begin position="151"/>
        <end position="276"/>
    </location>
</feature>
<keyword evidence="1" id="KW-1133">Transmembrane helix</keyword>
<protein>
    <recommendedName>
        <fullName evidence="2">EamA domain-containing protein</fullName>
    </recommendedName>
</protein>
<evidence type="ECO:0000259" key="2">
    <source>
        <dbReference type="Pfam" id="PF00892"/>
    </source>
</evidence>
<dbReference type="EMBL" id="MEZX01000002">
    <property type="protein sequence ID" value="OGD64672.1"/>
    <property type="molecule type" value="Genomic_DNA"/>
</dbReference>
<dbReference type="InterPro" id="IPR000620">
    <property type="entry name" value="EamA_dom"/>
</dbReference>
<gene>
    <name evidence="3" type="ORF">A3A71_01290</name>
</gene>
<keyword evidence="1" id="KW-0472">Membrane</keyword>
<dbReference type="InterPro" id="IPR037185">
    <property type="entry name" value="EmrE-like"/>
</dbReference>
<evidence type="ECO:0000313" key="4">
    <source>
        <dbReference type="Proteomes" id="UP000177481"/>
    </source>
</evidence>
<dbReference type="Pfam" id="PF00892">
    <property type="entry name" value="EamA"/>
    <property type="match status" value="1"/>
</dbReference>
<dbReference type="SUPFAM" id="SSF103481">
    <property type="entry name" value="Multidrug resistance efflux transporter EmrE"/>
    <property type="match status" value="2"/>
</dbReference>